<dbReference type="Gene3D" id="1.10.510.10">
    <property type="entry name" value="Transferase(Phosphotransferase) domain 1"/>
    <property type="match status" value="1"/>
</dbReference>
<dbReference type="PANTHER" id="PTHR48007:SF47">
    <property type="entry name" value="PROTEIN KINASE DOMAIN-CONTAINING PROTEIN"/>
    <property type="match status" value="1"/>
</dbReference>
<dbReference type="SUPFAM" id="SSF56112">
    <property type="entry name" value="Protein kinase-like (PK-like)"/>
    <property type="match status" value="1"/>
</dbReference>
<dbReference type="EMBL" id="JAAMPC010000007">
    <property type="protein sequence ID" value="KAG2303141.1"/>
    <property type="molecule type" value="Genomic_DNA"/>
</dbReference>
<evidence type="ECO:0000256" key="11">
    <source>
        <dbReference type="SAM" id="Phobius"/>
    </source>
</evidence>
<organism evidence="14 15">
    <name type="scientific">Brassica carinata</name>
    <name type="common">Ethiopian mustard</name>
    <name type="synonym">Abyssinian cabbage</name>
    <dbReference type="NCBI Taxonomy" id="52824"/>
    <lineage>
        <taxon>Eukaryota</taxon>
        <taxon>Viridiplantae</taxon>
        <taxon>Streptophyta</taxon>
        <taxon>Embryophyta</taxon>
        <taxon>Tracheophyta</taxon>
        <taxon>Spermatophyta</taxon>
        <taxon>Magnoliopsida</taxon>
        <taxon>eudicotyledons</taxon>
        <taxon>Gunneridae</taxon>
        <taxon>Pentapetalae</taxon>
        <taxon>rosids</taxon>
        <taxon>malvids</taxon>
        <taxon>Brassicales</taxon>
        <taxon>Brassicaceae</taxon>
        <taxon>Brassiceae</taxon>
        <taxon>Brassica</taxon>
    </lineage>
</organism>
<evidence type="ECO:0000256" key="4">
    <source>
        <dbReference type="ARBA" id="ARBA00022692"/>
    </source>
</evidence>
<dbReference type="InterPro" id="IPR046959">
    <property type="entry name" value="PRK1-6/SRF4-like"/>
</dbReference>
<dbReference type="SUPFAM" id="SSF52058">
    <property type="entry name" value="L domain-like"/>
    <property type="match status" value="1"/>
</dbReference>
<protein>
    <recommendedName>
        <fullName evidence="13">Protein kinase domain-containing protein</fullName>
    </recommendedName>
</protein>
<dbReference type="GO" id="GO:0016020">
    <property type="term" value="C:membrane"/>
    <property type="evidence" value="ECO:0007669"/>
    <property type="project" value="UniProtKB-SubCell"/>
</dbReference>
<evidence type="ECO:0000256" key="5">
    <source>
        <dbReference type="ARBA" id="ARBA00022729"/>
    </source>
</evidence>
<evidence type="ECO:0000256" key="3">
    <source>
        <dbReference type="ARBA" id="ARBA00022614"/>
    </source>
</evidence>
<dbReference type="Pfam" id="PF00560">
    <property type="entry name" value="LRR_1"/>
    <property type="match status" value="2"/>
</dbReference>
<feature type="region of interest" description="Disordered" evidence="10">
    <location>
        <begin position="407"/>
        <end position="432"/>
    </location>
</feature>
<evidence type="ECO:0000256" key="7">
    <source>
        <dbReference type="ARBA" id="ARBA00022989"/>
    </source>
</evidence>
<dbReference type="Proteomes" id="UP000886595">
    <property type="component" value="Unassembled WGS sequence"/>
</dbReference>
<dbReference type="GO" id="GO:0004672">
    <property type="term" value="F:protein kinase activity"/>
    <property type="evidence" value="ECO:0007669"/>
    <property type="project" value="InterPro"/>
</dbReference>
<feature type="compositionally biased region" description="Pro residues" evidence="10">
    <location>
        <begin position="294"/>
        <end position="305"/>
    </location>
</feature>
<keyword evidence="7 11" id="KW-1133">Transmembrane helix</keyword>
<dbReference type="OrthoDB" id="346907at2759"/>
<keyword evidence="6" id="KW-0677">Repeat</keyword>
<sequence>MTSHRSNLSNHFIFHLLLLLPTLLQALNTDGVNLLSFKYTITSDPLSVLRNWNYDDETPCSWTGVTCTELGNPNTPDMFRVTSLVLPNKQLLGSVSPSLFSIPNLGILDLSNNFFRGSLPDSVSNATQLRVLSLGNNNVSGQLPESISNLANLQFLNLSANAFTGKILQDLSLLNNLTVLDISSNLLDGALPPDLEGTSLHYLNLSHNQISSDISPTFAQKVPASIIIDLSFNNLTGPIPSTPPLLNQRAESFLGNLGLCGQPLKTPCSIPSTLSDPQNTSETTSPAIAVMPRSSPPTNPSPESPPNQAAKSKLKPTTIVGITVADIAGLAILAMIILYVYQLRKRRSYQEYSTFKVLKDCLEKNDTLSAKKSSLQPKQSVFASEFTKSPAAKPGWGSCITGRYDDTSSESDIENQLQDQKTSDSSKHDAETQLVTVDGGETKLELDTLLKASAYVLGTSRGGIVYKAVLENGVSFAVRRIGAESCTVVKFKEFEREVQGIAKLRHPNLVRVRGFVWGNEEKLLISDYVSNGSLHCSSIYAKSGSSSTSSQIPLSFKARLKIARGIARGIAYIHDKKHVHGNIKPNNILFDSDFEPMIADTGLDRLMTPAHSLIACPTSSSQHHPPEWSTSEKPNPKWDVYSFGVVFLELLIGRVFLVDRDLVRDSEVDEKTWFLRLVDGTISSDVARHEDEVVACFRLSYSCVSSLPQKRPSMKEVVQVLEKISV</sequence>
<evidence type="ECO:0000256" key="6">
    <source>
        <dbReference type="ARBA" id="ARBA00022737"/>
    </source>
</evidence>
<comment type="subcellular location">
    <subcellularLocation>
        <location evidence="1">Membrane</location>
        <topology evidence="1">Single-pass type I membrane protein</topology>
    </subcellularLocation>
</comment>
<dbReference type="Pfam" id="PF08263">
    <property type="entry name" value="LRRNT_2"/>
    <property type="match status" value="1"/>
</dbReference>
<evidence type="ECO:0000256" key="9">
    <source>
        <dbReference type="ARBA" id="ARBA00023180"/>
    </source>
</evidence>
<dbReference type="GO" id="GO:0005524">
    <property type="term" value="F:ATP binding"/>
    <property type="evidence" value="ECO:0007669"/>
    <property type="project" value="InterPro"/>
</dbReference>
<evidence type="ECO:0000256" key="12">
    <source>
        <dbReference type="SAM" id="SignalP"/>
    </source>
</evidence>
<feature type="domain" description="Protein kinase" evidence="13">
    <location>
        <begin position="451"/>
        <end position="724"/>
    </location>
</feature>
<name>A0A8X7V820_BRACI</name>
<feature type="transmembrane region" description="Helical" evidence="11">
    <location>
        <begin position="319"/>
        <end position="341"/>
    </location>
</feature>
<keyword evidence="8 11" id="KW-0472">Membrane</keyword>
<dbReference type="AlphaFoldDB" id="A0A8X7V820"/>
<dbReference type="PANTHER" id="PTHR48007">
    <property type="entry name" value="LEUCINE-RICH REPEAT RECEPTOR-LIKE PROTEIN KINASE PXC1"/>
    <property type="match status" value="1"/>
</dbReference>
<gene>
    <name evidence="14" type="ORF">Bca52824_031792</name>
</gene>
<accession>A0A8X7V820</accession>
<reference evidence="14 15" key="1">
    <citation type="submission" date="2020-02" db="EMBL/GenBank/DDBJ databases">
        <authorList>
            <person name="Ma Q."/>
            <person name="Huang Y."/>
            <person name="Song X."/>
            <person name="Pei D."/>
        </authorList>
    </citation>
    <scope>NUCLEOTIDE SEQUENCE [LARGE SCALE GENOMIC DNA]</scope>
    <source>
        <strain evidence="14">Sxm20200214</strain>
        <tissue evidence="14">Leaf</tissue>
    </source>
</reference>
<feature type="region of interest" description="Disordered" evidence="10">
    <location>
        <begin position="270"/>
        <end position="313"/>
    </location>
</feature>
<keyword evidence="3" id="KW-0433">Leucine-rich repeat</keyword>
<dbReference type="PROSITE" id="PS51450">
    <property type="entry name" value="LRR"/>
    <property type="match status" value="1"/>
</dbReference>
<dbReference type="FunFam" id="3.80.10.10:FF:000275">
    <property type="entry name" value="Leucine-rich repeat receptor-like protein kinase"/>
    <property type="match status" value="1"/>
</dbReference>
<evidence type="ECO:0000259" key="13">
    <source>
        <dbReference type="PROSITE" id="PS50011"/>
    </source>
</evidence>
<dbReference type="Gene3D" id="3.80.10.10">
    <property type="entry name" value="Ribonuclease Inhibitor"/>
    <property type="match status" value="2"/>
</dbReference>
<evidence type="ECO:0000256" key="8">
    <source>
        <dbReference type="ARBA" id="ARBA00023136"/>
    </source>
</evidence>
<comment type="caution">
    <text evidence="14">The sequence shown here is derived from an EMBL/GenBank/DDBJ whole genome shotgun (WGS) entry which is preliminary data.</text>
</comment>
<evidence type="ECO:0000256" key="2">
    <source>
        <dbReference type="ARBA" id="ARBA00009592"/>
    </source>
</evidence>
<comment type="similarity">
    <text evidence="2">Belongs to the RLP family.</text>
</comment>
<dbReference type="InterPro" id="IPR011009">
    <property type="entry name" value="Kinase-like_dom_sf"/>
</dbReference>
<evidence type="ECO:0000256" key="1">
    <source>
        <dbReference type="ARBA" id="ARBA00004479"/>
    </source>
</evidence>
<dbReference type="PROSITE" id="PS50011">
    <property type="entry name" value="PROTEIN_KINASE_DOM"/>
    <property type="match status" value="1"/>
</dbReference>
<keyword evidence="9" id="KW-0325">Glycoprotein</keyword>
<feature type="compositionally biased region" description="Basic and acidic residues" evidence="10">
    <location>
        <begin position="421"/>
        <end position="431"/>
    </location>
</feature>
<evidence type="ECO:0000313" key="14">
    <source>
        <dbReference type="EMBL" id="KAG2303141.1"/>
    </source>
</evidence>
<proteinExistence type="inferred from homology"/>
<keyword evidence="4 11" id="KW-0812">Transmembrane</keyword>
<keyword evidence="5 12" id="KW-0732">Signal</keyword>
<dbReference type="InterPro" id="IPR000719">
    <property type="entry name" value="Prot_kinase_dom"/>
</dbReference>
<feature type="signal peptide" evidence="12">
    <location>
        <begin position="1"/>
        <end position="26"/>
    </location>
</feature>
<dbReference type="CDD" id="cd14066">
    <property type="entry name" value="STKc_IRAK"/>
    <property type="match status" value="1"/>
</dbReference>
<dbReference type="InterPro" id="IPR001611">
    <property type="entry name" value="Leu-rich_rpt"/>
</dbReference>
<dbReference type="InterPro" id="IPR032675">
    <property type="entry name" value="LRR_dom_sf"/>
</dbReference>
<dbReference type="Pfam" id="PF13855">
    <property type="entry name" value="LRR_8"/>
    <property type="match status" value="1"/>
</dbReference>
<dbReference type="Gene3D" id="3.30.200.20">
    <property type="entry name" value="Phosphorylase Kinase, domain 1"/>
    <property type="match status" value="1"/>
</dbReference>
<dbReference type="InterPro" id="IPR013210">
    <property type="entry name" value="LRR_N_plant-typ"/>
</dbReference>
<feature type="chain" id="PRO_5036449904" description="Protein kinase domain-containing protein" evidence="12">
    <location>
        <begin position="27"/>
        <end position="726"/>
    </location>
</feature>
<keyword evidence="15" id="KW-1185">Reference proteome</keyword>
<feature type="compositionally biased region" description="Polar residues" evidence="10">
    <location>
        <begin position="270"/>
        <end position="286"/>
    </location>
</feature>
<evidence type="ECO:0000313" key="15">
    <source>
        <dbReference type="Proteomes" id="UP000886595"/>
    </source>
</evidence>
<dbReference type="Pfam" id="PF00069">
    <property type="entry name" value="Pkinase"/>
    <property type="match status" value="1"/>
</dbReference>
<evidence type="ECO:0000256" key="10">
    <source>
        <dbReference type="SAM" id="MobiDB-lite"/>
    </source>
</evidence>